<organism evidence="12 13">
    <name type="scientific">Enhydra lutris kenyoni</name>
    <name type="common">northern sea otter</name>
    <dbReference type="NCBI Taxonomy" id="391180"/>
    <lineage>
        <taxon>Eukaryota</taxon>
        <taxon>Metazoa</taxon>
        <taxon>Chordata</taxon>
        <taxon>Craniata</taxon>
        <taxon>Vertebrata</taxon>
        <taxon>Euteleostomi</taxon>
        <taxon>Mammalia</taxon>
        <taxon>Eutheria</taxon>
        <taxon>Laurasiatheria</taxon>
        <taxon>Carnivora</taxon>
        <taxon>Caniformia</taxon>
        <taxon>Musteloidea</taxon>
        <taxon>Mustelidae</taxon>
        <taxon>Lutrinae</taxon>
        <taxon>Enhydra</taxon>
    </lineage>
</organism>
<feature type="compositionally biased region" description="Low complexity" evidence="10">
    <location>
        <begin position="1"/>
        <end position="13"/>
    </location>
</feature>
<keyword evidence="5" id="KW-0744">Spermatogenesis</keyword>
<evidence type="ECO:0000256" key="3">
    <source>
        <dbReference type="ARBA" id="ARBA00022454"/>
    </source>
</evidence>
<keyword evidence="4" id="KW-0221">Differentiation</keyword>
<dbReference type="GO" id="GO:0007283">
    <property type="term" value="P:spermatogenesis"/>
    <property type="evidence" value="ECO:0007669"/>
    <property type="project" value="UniProtKB-KW"/>
</dbReference>
<evidence type="ECO:0000313" key="12">
    <source>
        <dbReference type="Proteomes" id="UP000248482"/>
    </source>
</evidence>
<feature type="region of interest" description="Disordered" evidence="10">
    <location>
        <begin position="990"/>
        <end position="1031"/>
    </location>
</feature>
<evidence type="ECO:0000256" key="5">
    <source>
        <dbReference type="ARBA" id="ARBA00022871"/>
    </source>
</evidence>
<feature type="region of interest" description="Disordered" evidence="10">
    <location>
        <begin position="504"/>
        <end position="552"/>
    </location>
</feature>
<feature type="domain" description="TFIIS central" evidence="11">
    <location>
        <begin position="560"/>
        <end position="680"/>
    </location>
</feature>
<dbReference type="InterPro" id="IPR003618">
    <property type="entry name" value="TFIIS_cen_dom"/>
</dbReference>
<comment type="function">
    <text evidence="8">Protein adapter that acts as an essential executor of PIWIL4-piRNA pathway directed transposon DNA methylation and silencing in the male embryonic germ cells. Recruited to young transposons, which are specifically marked with histone H3 trimethylated at both 'Lys-4' and 'Lys-9' (H3K4me3K9me3), via its association with SPIN1 chromatin reader, and associates with the de novo DNA methylation machinery and repressive chromatin remodeling complexes. Following this, PIWIL4 engages with nascent transposable element transcript to direct piRNA-directed DNA methylation. Not required for piRNA biosynthesis.</text>
</comment>
<feature type="region of interest" description="Disordered" evidence="10">
    <location>
        <begin position="1"/>
        <end position="55"/>
    </location>
</feature>
<feature type="compositionally biased region" description="Basic and acidic residues" evidence="10">
    <location>
        <begin position="366"/>
        <end position="376"/>
    </location>
</feature>
<dbReference type="GO" id="GO:0031047">
    <property type="term" value="P:regulatory ncRNA-mediated gene silencing"/>
    <property type="evidence" value="ECO:0007669"/>
    <property type="project" value="UniProtKB-KW"/>
</dbReference>
<feature type="compositionally biased region" description="Basic and acidic residues" evidence="10">
    <location>
        <begin position="439"/>
        <end position="454"/>
    </location>
</feature>
<reference evidence="13" key="1">
    <citation type="submission" date="2025-08" db="UniProtKB">
        <authorList>
            <consortium name="RefSeq"/>
        </authorList>
    </citation>
    <scope>IDENTIFICATION</scope>
    <source>
        <tissue evidence="13">Blood</tissue>
    </source>
</reference>
<dbReference type="GO" id="GO:0006351">
    <property type="term" value="P:DNA-templated transcription"/>
    <property type="evidence" value="ECO:0007669"/>
    <property type="project" value="InterPro"/>
</dbReference>
<dbReference type="RefSeq" id="XP_022353233.1">
    <property type="nucleotide sequence ID" value="XM_022497525.1"/>
</dbReference>
<dbReference type="Gene3D" id="1.10.472.30">
    <property type="entry name" value="Transcription elongation factor S-II, central domain"/>
    <property type="match status" value="1"/>
</dbReference>
<accession>A0A2Y9IXF3</accession>
<dbReference type="AlphaFoldDB" id="A0A2Y9IXF3"/>
<dbReference type="PANTHER" id="PTHR11477:SF18">
    <property type="entry name" value="SPOC DOMAIN-CONTAINING PROTEIN 1"/>
    <property type="match status" value="1"/>
</dbReference>
<keyword evidence="7" id="KW-0539">Nucleus</keyword>
<evidence type="ECO:0000256" key="8">
    <source>
        <dbReference type="ARBA" id="ARBA00059288"/>
    </source>
</evidence>
<dbReference type="GO" id="GO:0030154">
    <property type="term" value="P:cell differentiation"/>
    <property type="evidence" value="ECO:0007669"/>
    <property type="project" value="UniProtKB-KW"/>
</dbReference>
<keyword evidence="3" id="KW-0158">Chromosome</keyword>
<evidence type="ECO:0000256" key="4">
    <source>
        <dbReference type="ARBA" id="ARBA00022782"/>
    </source>
</evidence>
<dbReference type="Pfam" id="PF07744">
    <property type="entry name" value="SPOC"/>
    <property type="match status" value="1"/>
</dbReference>
<dbReference type="SMART" id="SM00510">
    <property type="entry name" value="TFS2M"/>
    <property type="match status" value="1"/>
</dbReference>
<evidence type="ECO:0000259" key="11">
    <source>
        <dbReference type="PROSITE" id="PS51321"/>
    </source>
</evidence>
<dbReference type="STRING" id="391180.A0A2Y9IXF3"/>
<dbReference type="PROSITE" id="PS51321">
    <property type="entry name" value="TFIIS_CENTRAL"/>
    <property type="match status" value="1"/>
</dbReference>
<sequence>MSQEGSPEGSSSEDPALSPHCMAALFQDDVEASSGSGLTPHWPGASSGVRVWPGSRKRVLREETHRGTRSQAGGAPGAGLEAEAHSMALELQGKGLSQELVPGPQLLSQPPRMSAQGKAPAFRRLQVSLHDIFAESWPRNPCPVCLGFPERALVGRERLGGVGRRRSCPGPGEAGGGWSDERGPTLSKERPPKRRLPSSPGPAPMGARKNCRKYETCSEGGEGAGGFLWSGQSPGGDNPPCEGDPPPGADMGSLGDLCGPLSPNDTGPGSGDPGGTCVGCVSGTAKFEYLPAAENGVQPGSPSDPVGVLPPDGGESLRPAVWDPSSALGLGASGKASTVWREAEHLVGAGCDDGPAVSHIQEELEVKAQPESRGRLGEGPPAPTDSPSSSLEPTTSRAHSGPSMGQRSSKYAKKSRRGPVSSAQQQGADRSADDFSEDQPDKSHPESFPRPEEMEMPHGVKHVCYLGCGAVLHLLGALRCGQAGEPQPPKLEVLEDMMEVSLASPVQRPRRKERPMVQGPARCQCGPVEAEEEEPGEQDGGEDSAQLQPQQEKLSLDVGVRATVVHALQEVLRNRLQELPDLVLSEEAVEGMAAGIETALFDLTQATSCRYKTKYRSLLFNLRDPRNPDLFLKVVRGDVTPHNLVRMSSTQLAPQELARWRDQEEKRGLEIIEQQQKESCSLPAFKLTHKGEVEIPRDMDQTLTLEDLVVPMVSIDDSPPALAATSKATTEQDEDTTGQHEHHFLDPSCRICLDWKPSCELPSSFKATKRIGDSIFKRAPSPALPSSPETPQAREKPPTQLQDRVPLSRLQMPAGPTKALPSQPPWEGALDMFSIKRFRAKAQLVSGNSCRLLTTLPEVIRSAGCIPSGTVWELLASVCPAEAKDICVVRLCPHGARDTQNCRQLYSYLNNKQRHGLAAVEHVGMVLLPLPAFQPLPPRLRPLGGPGLEAAHSSLVLAVLLPKAGLPHTAESSPLWGKVRKMVSFNRKVERRSYQPEDRSPSVALKGSPSPKGAPLPNQDAGSLDPKGICAWHRPSRGRERLWGEPEAWQGPRRGQWSPKPGWCQSWHLHSAAPSGPGQHLHRASCPHQALLQHLESLVSMSHQLQASLSSPGQGLFPPNPAQPPEAPGILGLFCQPPASPEPPGQAPDSLGPTDGAGSECILPRET</sequence>
<evidence type="ECO:0000256" key="7">
    <source>
        <dbReference type="ARBA" id="ARBA00023242"/>
    </source>
</evidence>
<keyword evidence="12" id="KW-1185">Reference proteome</keyword>
<dbReference type="GeneID" id="111143701"/>
<feature type="compositionally biased region" description="Acidic residues" evidence="10">
    <location>
        <begin position="529"/>
        <end position="542"/>
    </location>
</feature>
<feature type="region of interest" description="Disordered" evidence="10">
    <location>
        <begin position="777"/>
        <end position="806"/>
    </location>
</feature>
<evidence type="ECO:0000256" key="1">
    <source>
        <dbReference type="ARBA" id="ARBA00004123"/>
    </source>
</evidence>
<feature type="compositionally biased region" description="Basic and acidic residues" evidence="10">
    <location>
        <begin position="179"/>
        <end position="190"/>
    </location>
</feature>
<dbReference type="OrthoDB" id="1884872at2759"/>
<comment type="subcellular location">
    <subcellularLocation>
        <location evidence="2">Chromosome</location>
    </subcellularLocation>
    <subcellularLocation>
        <location evidence="1">Nucleus</location>
    </subcellularLocation>
</comment>
<dbReference type="GO" id="GO:0005634">
    <property type="term" value="C:nucleus"/>
    <property type="evidence" value="ECO:0007669"/>
    <property type="project" value="UniProtKB-SubCell"/>
</dbReference>
<dbReference type="SUPFAM" id="SSF46942">
    <property type="entry name" value="Elongation factor TFIIS domain 2"/>
    <property type="match status" value="1"/>
</dbReference>
<feature type="region of interest" description="Disordered" evidence="10">
    <location>
        <begin position="366"/>
        <end position="454"/>
    </location>
</feature>
<dbReference type="FunFam" id="1.10.472.30:FF:000004">
    <property type="entry name" value="SPOC domain containing 1"/>
    <property type="match status" value="1"/>
</dbReference>
<feature type="region of interest" description="Disordered" evidence="10">
    <location>
        <begin position="292"/>
        <end position="336"/>
    </location>
</feature>
<dbReference type="KEGG" id="elk:111143701"/>
<evidence type="ECO:0000256" key="10">
    <source>
        <dbReference type="SAM" id="MobiDB-lite"/>
    </source>
</evidence>
<feature type="compositionally biased region" description="Polar residues" evidence="10">
    <location>
        <begin position="385"/>
        <end position="409"/>
    </location>
</feature>
<dbReference type="Proteomes" id="UP000248482">
    <property type="component" value="Unplaced"/>
</dbReference>
<dbReference type="PANTHER" id="PTHR11477">
    <property type="entry name" value="TRANSCRIPTION FACTOR S-II ZINC FINGER DOMAIN-CONTAINING PROTEIN"/>
    <property type="match status" value="1"/>
</dbReference>
<dbReference type="InterPro" id="IPR012921">
    <property type="entry name" value="SPOC_C"/>
</dbReference>
<feature type="compositionally biased region" description="Basic and acidic residues" evidence="10">
    <location>
        <begin position="990"/>
        <end position="1000"/>
    </location>
</feature>
<dbReference type="Pfam" id="PF07500">
    <property type="entry name" value="TFIIS_M"/>
    <property type="match status" value="1"/>
</dbReference>
<evidence type="ECO:0000313" key="13">
    <source>
        <dbReference type="RefSeq" id="XP_022353233.1"/>
    </source>
</evidence>
<proteinExistence type="predicted"/>
<feature type="compositionally biased region" description="Pro residues" evidence="10">
    <location>
        <begin position="1118"/>
        <end position="1127"/>
    </location>
</feature>
<protein>
    <recommendedName>
        <fullName evidence="9">SPOC domain-containing protein 1</fullName>
    </recommendedName>
</protein>
<feature type="region of interest" description="Disordered" evidence="10">
    <location>
        <begin position="719"/>
        <end position="741"/>
    </location>
</feature>
<gene>
    <name evidence="13" type="primary">LOC111143701</name>
</gene>
<name>A0A2Y9IXF3_ENHLU</name>
<evidence type="ECO:0000256" key="2">
    <source>
        <dbReference type="ARBA" id="ARBA00004286"/>
    </source>
</evidence>
<feature type="region of interest" description="Disordered" evidence="10">
    <location>
        <begin position="161"/>
        <end position="276"/>
    </location>
</feature>
<dbReference type="InterPro" id="IPR036575">
    <property type="entry name" value="TFIIS_cen_dom_sf"/>
</dbReference>
<keyword evidence="6" id="KW-0943">RNA-mediated gene silencing</keyword>
<feature type="region of interest" description="Disordered" evidence="10">
    <location>
        <begin position="1106"/>
        <end position="1167"/>
    </location>
</feature>
<evidence type="ECO:0000256" key="6">
    <source>
        <dbReference type="ARBA" id="ARBA00023158"/>
    </source>
</evidence>
<dbReference type="GO" id="GO:0005694">
    <property type="term" value="C:chromosome"/>
    <property type="evidence" value="ECO:0007669"/>
    <property type="project" value="UniProtKB-SubCell"/>
</dbReference>
<evidence type="ECO:0000256" key="9">
    <source>
        <dbReference type="ARBA" id="ARBA00071086"/>
    </source>
</evidence>